<dbReference type="HOGENOM" id="CLU_1698903_0_0_1"/>
<dbReference type="VEuPathDB" id="FungiDB:HpaG806734"/>
<dbReference type="EnsemblProtists" id="HpaT806734">
    <property type="protein sequence ID" value="HpaP806734"/>
    <property type="gene ID" value="HpaG806734"/>
</dbReference>
<reference evidence="1" key="2">
    <citation type="submission" date="2015-06" db="UniProtKB">
        <authorList>
            <consortium name="EnsemblProtists"/>
        </authorList>
    </citation>
    <scope>IDENTIFICATION</scope>
    <source>
        <strain evidence="1">Emoy2</strain>
    </source>
</reference>
<name>M4BK02_HYAAE</name>
<evidence type="ECO:0000313" key="2">
    <source>
        <dbReference type="Proteomes" id="UP000011713"/>
    </source>
</evidence>
<dbReference type="InParanoid" id="M4BK02"/>
<protein>
    <submittedName>
        <fullName evidence="1">Uncharacterized protein</fullName>
    </submittedName>
</protein>
<dbReference type="EMBL" id="JH598337">
    <property type="status" value="NOT_ANNOTATED_CDS"/>
    <property type="molecule type" value="Genomic_DNA"/>
</dbReference>
<dbReference type="AlphaFoldDB" id="M4BK02"/>
<reference evidence="2" key="1">
    <citation type="journal article" date="2010" name="Science">
        <title>Signatures of adaptation to obligate biotrophy in the Hyaloperonospora arabidopsidis genome.</title>
        <authorList>
            <person name="Baxter L."/>
            <person name="Tripathy S."/>
            <person name="Ishaque N."/>
            <person name="Boot N."/>
            <person name="Cabral A."/>
            <person name="Kemen E."/>
            <person name="Thines M."/>
            <person name="Ah-Fong A."/>
            <person name="Anderson R."/>
            <person name="Badejoko W."/>
            <person name="Bittner-Eddy P."/>
            <person name="Boore J.L."/>
            <person name="Chibucos M.C."/>
            <person name="Coates M."/>
            <person name="Dehal P."/>
            <person name="Delehaunty K."/>
            <person name="Dong S."/>
            <person name="Downton P."/>
            <person name="Dumas B."/>
            <person name="Fabro G."/>
            <person name="Fronick C."/>
            <person name="Fuerstenberg S.I."/>
            <person name="Fulton L."/>
            <person name="Gaulin E."/>
            <person name="Govers F."/>
            <person name="Hughes L."/>
            <person name="Humphray S."/>
            <person name="Jiang R.H."/>
            <person name="Judelson H."/>
            <person name="Kamoun S."/>
            <person name="Kyung K."/>
            <person name="Meijer H."/>
            <person name="Minx P."/>
            <person name="Morris P."/>
            <person name="Nelson J."/>
            <person name="Phuntumart V."/>
            <person name="Qutob D."/>
            <person name="Rehmany A."/>
            <person name="Rougon-Cardoso A."/>
            <person name="Ryden P."/>
            <person name="Torto-Alalibo T."/>
            <person name="Studholme D."/>
            <person name="Wang Y."/>
            <person name="Win J."/>
            <person name="Wood J."/>
            <person name="Clifton S.W."/>
            <person name="Rogers J."/>
            <person name="Van den Ackerveken G."/>
            <person name="Jones J.D."/>
            <person name="McDowell J.M."/>
            <person name="Beynon J."/>
            <person name="Tyler B.M."/>
        </authorList>
    </citation>
    <scope>NUCLEOTIDE SEQUENCE [LARGE SCALE GENOMIC DNA]</scope>
    <source>
        <strain evidence="2">Emoy2</strain>
    </source>
</reference>
<proteinExistence type="predicted"/>
<dbReference type="Proteomes" id="UP000011713">
    <property type="component" value="Unassembled WGS sequence"/>
</dbReference>
<accession>M4BK02</accession>
<keyword evidence="2" id="KW-1185">Reference proteome</keyword>
<sequence>MLIKAARVRDGTDSSLIRHVLTEIFAASTLKFVPHTSVLDIRTRRIHDSFDLSSTSSCRNFIVDAVDRVSITGFSILKLCLDGTWGASSRARPLIKVILFIELNQVEKDYTIVKFKANQVRASQYRPSHRVTPIMLNRPMRRGQTRSHLVRVRYT</sequence>
<evidence type="ECO:0000313" key="1">
    <source>
        <dbReference type="EnsemblProtists" id="HpaP806734"/>
    </source>
</evidence>
<organism evidence="1 2">
    <name type="scientific">Hyaloperonospora arabidopsidis (strain Emoy2)</name>
    <name type="common">Downy mildew agent</name>
    <name type="synonym">Peronospora arabidopsidis</name>
    <dbReference type="NCBI Taxonomy" id="559515"/>
    <lineage>
        <taxon>Eukaryota</taxon>
        <taxon>Sar</taxon>
        <taxon>Stramenopiles</taxon>
        <taxon>Oomycota</taxon>
        <taxon>Peronosporomycetes</taxon>
        <taxon>Peronosporales</taxon>
        <taxon>Peronosporaceae</taxon>
        <taxon>Hyaloperonospora</taxon>
    </lineage>
</organism>